<keyword evidence="1" id="KW-0812">Transmembrane</keyword>
<dbReference type="RefSeq" id="WP_198324223.1">
    <property type="nucleotide sequence ID" value="NZ_CP104311.1"/>
</dbReference>
<reference evidence="2 3" key="1">
    <citation type="submission" date="2022-09" db="EMBL/GenBank/DDBJ databases">
        <authorList>
            <person name="Giprobiosintez L."/>
        </authorList>
    </citation>
    <scope>NUCLEOTIDE SEQUENCE [LARGE SCALE GENOMIC DNA]</scope>
    <source>
        <strain evidence="3">VKPM-B-12549 (GBS-15)</strain>
    </source>
</reference>
<keyword evidence="3" id="KW-1185">Reference proteome</keyword>
<evidence type="ECO:0008006" key="4">
    <source>
        <dbReference type="Google" id="ProtNLM"/>
    </source>
</evidence>
<evidence type="ECO:0000313" key="3">
    <source>
        <dbReference type="Proteomes" id="UP001359308"/>
    </source>
</evidence>
<feature type="transmembrane region" description="Helical" evidence="1">
    <location>
        <begin position="499"/>
        <end position="524"/>
    </location>
</feature>
<sequence>MEEERASLEGRFLWQGWNLSAAKRLRQTACSGPVRLSGLKDDCRPLSFTSYRPERCGFFGLAGRYIAFHRSMSPIFLRKNLVVIRSALLVSALVWFAGCALIRDTLELSDKAVQFILPLGVDSKPVDPVDLQGKIMRYADNFLAMFNGEIDKLPEVPGSVSERHIRSAKIAYNFDILGIATGPNPLANLLDMVSYVTLTRLTVADYWMPKVFGNAALPLAKNLESAETEIWRIADVALLPQQQNELRTAIHAYHQANPDPKTLRAIHGMGFASAIANISKNGTSVRPHGQSSVFDMLGIDPLSALTPATRELAQTKLFGERALFIAKRMPELIRWETELLTLDTLELPQVGRLNDNAAQFASAMDRVSRVAERLPADLGAERERIVTALTSQTCGMTTLADQVDRAFGSGTRMADATNTTLNSFKNLLAQLKASPSNDSGEPFRIQDYTAAAVEIGKTLQRLETLLDMARTVPEPDQSKFLEHFTQEAQAGGKEFVDYLFLRSLLLLGSVCVGVLMTVLAYRLIVARWLRGVSRLANASGSGPDCRK</sequence>
<accession>A0ABZ2F696</accession>
<protein>
    <recommendedName>
        <fullName evidence="4">Lipoprotein</fullName>
    </recommendedName>
</protein>
<dbReference type="Proteomes" id="UP001359308">
    <property type="component" value="Chromosome"/>
</dbReference>
<organism evidence="2 3">
    <name type="scientific">Methylococcus capsulatus</name>
    <dbReference type="NCBI Taxonomy" id="414"/>
    <lineage>
        <taxon>Bacteria</taxon>
        <taxon>Pseudomonadati</taxon>
        <taxon>Pseudomonadota</taxon>
        <taxon>Gammaproteobacteria</taxon>
        <taxon>Methylococcales</taxon>
        <taxon>Methylococcaceae</taxon>
        <taxon>Methylococcus</taxon>
    </lineage>
</organism>
<keyword evidence="1" id="KW-0472">Membrane</keyword>
<keyword evidence="1" id="KW-1133">Transmembrane helix</keyword>
<name>A0ABZ2F696_METCP</name>
<evidence type="ECO:0000313" key="2">
    <source>
        <dbReference type="EMBL" id="WWF01816.1"/>
    </source>
</evidence>
<gene>
    <name evidence="2" type="ORF">N4J17_15310</name>
</gene>
<dbReference type="EMBL" id="CP104311">
    <property type="protein sequence ID" value="WWF01816.1"/>
    <property type="molecule type" value="Genomic_DNA"/>
</dbReference>
<proteinExistence type="predicted"/>
<evidence type="ECO:0000256" key="1">
    <source>
        <dbReference type="SAM" id="Phobius"/>
    </source>
</evidence>